<evidence type="ECO:0000313" key="1">
    <source>
        <dbReference type="EMBL" id="MEI1248798.1"/>
    </source>
</evidence>
<reference evidence="1 2" key="1">
    <citation type="submission" date="2024-01" db="EMBL/GenBank/DDBJ databases">
        <title>Draft genome sequences of three bacterial strains isolated from Acacia saligna represent a potential new species within the genus Rhizobium.</title>
        <authorList>
            <person name="Tambong J.T."/>
            <person name="Mnasri B."/>
        </authorList>
    </citation>
    <scope>NUCLEOTIDE SEQUENCE [LARGE SCALE GENOMIC DNA]</scope>
    <source>
        <strain evidence="1 2">1AS12I</strain>
    </source>
</reference>
<name>A0ABU8CKU2_9HYPH</name>
<dbReference type="RefSeq" id="WP_264396696.1">
    <property type="nucleotide sequence ID" value="NZ_JBAMYB010000006.1"/>
</dbReference>
<sequence>MTKDKSDTSGLFWQYIARKAATNPSGTVLPGFSCSAIDQDEYVYDWKKTRSDHLQCEFVEFSPI</sequence>
<dbReference type="EMBL" id="JBAMYC010000006">
    <property type="protein sequence ID" value="MEI1248798.1"/>
    <property type="molecule type" value="Genomic_DNA"/>
</dbReference>
<organism evidence="1 2">
    <name type="scientific">Rhizobium aouanii</name>
    <dbReference type="NCBI Taxonomy" id="3118145"/>
    <lineage>
        <taxon>Bacteria</taxon>
        <taxon>Pseudomonadati</taxon>
        <taxon>Pseudomonadota</taxon>
        <taxon>Alphaproteobacteria</taxon>
        <taxon>Hyphomicrobiales</taxon>
        <taxon>Rhizobiaceae</taxon>
        <taxon>Rhizobium/Agrobacterium group</taxon>
        <taxon>Rhizobium</taxon>
    </lineage>
</organism>
<proteinExistence type="predicted"/>
<protein>
    <submittedName>
        <fullName evidence="1">Uncharacterized protein</fullName>
    </submittedName>
</protein>
<evidence type="ECO:0000313" key="2">
    <source>
        <dbReference type="Proteomes" id="UP001531129"/>
    </source>
</evidence>
<dbReference type="Proteomes" id="UP001531129">
    <property type="component" value="Unassembled WGS sequence"/>
</dbReference>
<gene>
    <name evidence="1" type="ORF">V8Q02_12335</name>
</gene>
<keyword evidence="2" id="KW-1185">Reference proteome</keyword>
<accession>A0ABU8CKU2</accession>
<comment type="caution">
    <text evidence="1">The sequence shown here is derived from an EMBL/GenBank/DDBJ whole genome shotgun (WGS) entry which is preliminary data.</text>
</comment>